<dbReference type="AlphaFoldDB" id="A0A4R8WVQ6"/>
<reference evidence="2 3" key="1">
    <citation type="submission" date="2019-03" db="EMBL/GenBank/DDBJ databases">
        <title>Genomics of glacier-inhabiting Cryobacterium strains.</title>
        <authorList>
            <person name="Liu Q."/>
            <person name="Xin Y.-H."/>
        </authorList>
    </citation>
    <scope>NUCLEOTIDE SEQUENCE [LARGE SCALE GENOMIC DNA]</scope>
    <source>
        <strain evidence="2 3">MDT1-3</strain>
    </source>
</reference>
<dbReference type="OrthoDB" id="3784033at2"/>
<keyword evidence="3" id="KW-1185">Reference proteome</keyword>
<evidence type="ECO:0000313" key="2">
    <source>
        <dbReference type="EMBL" id="TFC14543.1"/>
    </source>
</evidence>
<gene>
    <name evidence="2" type="ORF">E3O19_10065</name>
</gene>
<keyword evidence="1" id="KW-0732">Signal</keyword>
<evidence type="ECO:0000313" key="3">
    <source>
        <dbReference type="Proteomes" id="UP000298412"/>
    </source>
</evidence>
<dbReference type="PROSITE" id="PS51257">
    <property type="entry name" value="PROKAR_LIPOPROTEIN"/>
    <property type="match status" value="1"/>
</dbReference>
<proteinExistence type="predicted"/>
<evidence type="ECO:0000256" key="1">
    <source>
        <dbReference type="SAM" id="SignalP"/>
    </source>
</evidence>
<protein>
    <recommendedName>
        <fullName evidence="4">DUF4232 domain-containing protein</fullName>
    </recommendedName>
</protein>
<feature type="signal peptide" evidence="1">
    <location>
        <begin position="1"/>
        <end position="29"/>
    </location>
</feature>
<organism evidence="2 3">
    <name type="scientific">Cryobacterium algoritolerans</name>
    <dbReference type="NCBI Taxonomy" id="1259184"/>
    <lineage>
        <taxon>Bacteria</taxon>
        <taxon>Bacillati</taxon>
        <taxon>Actinomycetota</taxon>
        <taxon>Actinomycetes</taxon>
        <taxon>Micrococcales</taxon>
        <taxon>Microbacteriaceae</taxon>
        <taxon>Cryobacterium</taxon>
    </lineage>
</organism>
<accession>A0A4R8WVQ6</accession>
<sequence>MRARRPDWSTRLPVALLLAGILAGTTGCASTPDHPGIPATSGTPVAPTGADGLPHGVSVRIYQTRFDYADRVLELSVTNAGPAPVDTLTLAWAVPGTDSANVPATATVPALDDTGALDRIEGEDCLAGALRQVLRIDVAPKLRVDGAGPVSTAWLDLTLTPTGGPGVATIDQAGSTPLLASATGLDWPVGLTLDATTPPTRISLGLRPARCDPHAIAEDKRGTVFPLTVRVTVGPGSPERAGDWDLAVDDALRARLYTWIADRCGY</sequence>
<evidence type="ECO:0008006" key="4">
    <source>
        <dbReference type="Google" id="ProtNLM"/>
    </source>
</evidence>
<feature type="chain" id="PRO_5020230600" description="DUF4232 domain-containing protein" evidence="1">
    <location>
        <begin position="30"/>
        <end position="266"/>
    </location>
</feature>
<dbReference type="Proteomes" id="UP000298412">
    <property type="component" value="Unassembled WGS sequence"/>
</dbReference>
<dbReference type="RefSeq" id="WP_134567237.1">
    <property type="nucleotide sequence ID" value="NZ_SOFP01000047.1"/>
</dbReference>
<comment type="caution">
    <text evidence="2">The sequence shown here is derived from an EMBL/GenBank/DDBJ whole genome shotgun (WGS) entry which is preliminary data.</text>
</comment>
<name>A0A4R8WVQ6_9MICO</name>
<dbReference type="EMBL" id="SOFP01000047">
    <property type="protein sequence ID" value="TFC14543.1"/>
    <property type="molecule type" value="Genomic_DNA"/>
</dbReference>